<dbReference type="EMBL" id="BARS01028508">
    <property type="protein sequence ID" value="GAG09309.1"/>
    <property type="molecule type" value="Genomic_DNA"/>
</dbReference>
<feature type="non-terminal residue" evidence="1">
    <location>
        <position position="117"/>
    </location>
</feature>
<sequence length="117" mass="13253">MSGKRVGFCKKLFINPLDRATHLDGGFIYIMKKKKSLLKKGTSVNDMIVVIDNAIKEVTEQKEISIETSGHALSRDIKFYSVKDHDSKRGLIKMYAHVLSEEKNYFAAAKDMGLEKD</sequence>
<protein>
    <submittedName>
        <fullName evidence="1">Uncharacterized protein</fullName>
    </submittedName>
</protein>
<organism evidence="1">
    <name type="scientific">marine sediment metagenome</name>
    <dbReference type="NCBI Taxonomy" id="412755"/>
    <lineage>
        <taxon>unclassified sequences</taxon>
        <taxon>metagenomes</taxon>
        <taxon>ecological metagenomes</taxon>
    </lineage>
</organism>
<gene>
    <name evidence="1" type="ORF">S01H1_44677</name>
</gene>
<dbReference type="AlphaFoldDB" id="X0UTX9"/>
<accession>X0UTX9</accession>
<comment type="caution">
    <text evidence="1">The sequence shown here is derived from an EMBL/GenBank/DDBJ whole genome shotgun (WGS) entry which is preliminary data.</text>
</comment>
<reference evidence="1" key="1">
    <citation type="journal article" date="2014" name="Front. Microbiol.">
        <title>High frequency of phylogenetically diverse reductive dehalogenase-homologous genes in deep subseafloor sedimentary metagenomes.</title>
        <authorList>
            <person name="Kawai M."/>
            <person name="Futagami T."/>
            <person name="Toyoda A."/>
            <person name="Takaki Y."/>
            <person name="Nishi S."/>
            <person name="Hori S."/>
            <person name="Arai W."/>
            <person name="Tsubouchi T."/>
            <person name="Morono Y."/>
            <person name="Uchiyama I."/>
            <person name="Ito T."/>
            <person name="Fujiyama A."/>
            <person name="Inagaki F."/>
            <person name="Takami H."/>
        </authorList>
    </citation>
    <scope>NUCLEOTIDE SEQUENCE</scope>
    <source>
        <strain evidence="1">Expedition CK06-06</strain>
    </source>
</reference>
<name>X0UTX9_9ZZZZ</name>
<evidence type="ECO:0000313" key="1">
    <source>
        <dbReference type="EMBL" id="GAG09309.1"/>
    </source>
</evidence>
<proteinExistence type="predicted"/>